<protein>
    <submittedName>
        <fullName evidence="2">Uncharacterized protein</fullName>
    </submittedName>
</protein>
<evidence type="ECO:0000313" key="3">
    <source>
        <dbReference type="Proteomes" id="UP001363622"/>
    </source>
</evidence>
<reference evidence="2 3" key="1">
    <citation type="submission" date="2024-04" db="EMBL/GenBank/DDBJ databases">
        <title>Phyllosticta paracitricarpa is synonymous to the EU quarantine fungus P. citricarpa based on phylogenomic analyses.</title>
        <authorList>
            <consortium name="Lawrence Berkeley National Laboratory"/>
            <person name="Van Ingen-Buijs V.A."/>
            <person name="Van Westerhoven A.C."/>
            <person name="Haridas S."/>
            <person name="Skiadas P."/>
            <person name="Martin F."/>
            <person name="Groenewald J.Z."/>
            <person name="Crous P.W."/>
            <person name="Seidl M.F."/>
        </authorList>
    </citation>
    <scope>NUCLEOTIDE SEQUENCE [LARGE SCALE GENOMIC DNA]</scope>
    <source>
        <strain evidence="2 3">CBS 123371</strain>
    </source>
</reference>
<evidence type="ECO:0000313" key="2">
    <source>
        <dbReference type="EMBL" id="KAK7509392.1"/>
    </source>
</evidence>
<sequence>MPDDRKPPSETPQNQKDKPQRPEENNPFIAFRRYADEQVSSILNTFGLPASWNPQHWNDERVRQWKAWITEGKTQDGKQDAASNSPQDQPPWLKIWAPDTREVKPKVVENEDGSKTYYWSKSWSWPPKDSTKTDETNDLDATQRQAVEEARRNAEKEMRELSNIFKSFFGPEESKGAQNEPKSGSVLDWVWPSQPKSNPVKEVEISKDAAPAEQEPKGPRGALWGRHHGPCHSRDSEDQAIAAALGFRGFPPFLHFNGRLFGPHRLADCRMRWFLSHPYSPLILEEQNKAANIQGPKYVDAFEDLLRVEQGLAIEEPWAWDRDMFPQLARIKALMNSPHPKLEEFWSNVNEGGEWYVAKRGLKSLQAAKSLPPPEAANDEAAVQKTSHEHDQAYEHFLGTSSAEPKTELDAYEQLLGGSDLSSPPSKPVKQAQTQSQQQTQATEKPKKPSAEVVEASPILSTVTSTERTVLPDGTVTTKVVFRKRFADGREESSETVNTTRGDAASAASEPAATAESQSRGGWFWSK</sequence>
<feature type="compositionally biased region" description="Low complexity" evidence="1">
    <location>
        <begin position="431"/>
        <end position="443"/>
    </location>
</feature>
<accession>A0ABR1KAV8</accession>
<feature type="region of interest" description="Disordered" evidence="1">
    <location>
        <begin position="68"/>
        <end position="98"/>
    </location>
</feature>
<dbReference type="EMBL" id="JBBPHU010000018">
    <property type="protein sequence ID" value="KAK7509392.1"/>
    <property type="molecule type" value="Genomic_DNA"/>
</dbReference>
<proteinExistence type="predicted"/>
<feature type="region of interest" description="Disordered" evidence="1">
    <location>
        <begin position="170"/>
        <end position="236"/>
    </location>
</feature>
<feature type="compositionally biased region" description="Low complexity" evidence="1">
    <location>
        <begin position="118"/>
        <end position="128"/>
    </location>
</feature>
<evidence type="ECO:0000256" key="1">
    <source>
        <dbReference type="SAM" id="MobiDB-lite"/>
    </source>
</evidence>
<feature type="region of interest" description="Disordered" evidence="1">
    <location>
        <begin position="484"/>
        <end position="527"/>
    </location>
</feature>
<feature type="region of interest" description="Disordered" evidence="1">
    <location>
        <begin position="416"/>
        <end position="459"/>
    </location>
</feature>
<feature type="region of interest" description="Disordered" evidence="1">
    <location>
        <begin position="118"/>
        <end position="141"/>
    </location>
</feature>
<keyword evidence="3" id="KW-1185">Reference proteome</keyword>
<feature type="region of interest" description="Disordered" evidence="1">
    <location>
        <begin position="1"/>
        <end position="27"/>
    </location>
</feature>
<dbReference type="Proteomes" id="UP001363622">
    <property type="component" value="Unassembled WGS sequence"/>
</dbReference>
<feature type="compositionally biased region" description="Low complexity" evidence="1">
    <location>
        <begin position="504"/>
        <end position="519"/>
    </location>
</feature>
<name>A0ABR1KAV8_9PEZI</name>
<comment type="caution">
    <text evidence="2">The sequence shown here is derived from an EMBL/GenBank/DDBJ whole genome shotgun (WGS) entry which is preliminary data.</text>
</comment>
<feature type="compositionally biased region" description="Basic and acidic residues" evidence="1">
    <location>
        <begin position="15"/>
        <end position="24"/>
    </location>
</feature>
<gene>
    <name evidence="2" type="ORF">IWZ03DRAFT_390569</name>
</gene>
<organism evidence="2 3">
    <name type="scientific">Phyllosticta citriasiana</name>
    <dbReference type="NCBI Taxonomy" id="595635"/>
    <lineage>
        <taxon>Eukaryota</taxon>
        <taxon>Fungi</taxon>
        <taxon>Dikarya</taxon>
        <taxon>Ascomycota</taxon>
        <taxon>Pezizomycotina</taxon>
        <taxon>Dothideomycetes</taxon>
        <taxon>Dothideomycetes incertae sedis</taxon>
        <taxon>Botryosphaeriales</taxon>
        <taxon>Phyllostictaceae</taxon>
        <taxon>Phyllosticta</taxon>
    </lineage>
</organism>